<comment type="caution">
    <text evidence="2">The sequence shown here is derived from an EMBL/GenBank/DDBJ whole genome shotgun (WGS) entry which is preliminary data.</text>
</comment>
<reference evidence="3" key="1">
    <citation type="journal article" date="2011" name="Genome Biol.">
        <title>Comparative and functional genomics provide insights into the pathogenicity of dermatophytic fungi.</title>
        <authorList>
            <person name="Burmester A."/>
            <person name="Shelest E."/>
            <person name="Gloeckner G."/>
            <person name="Heddergott C."/>
            <person name="Schindler S."/>
            <person name="Staib P."/>
            <person name="Heidel A."/>
            <person name="Felder M."/>
            <person name="Petzold A."/>
            <person name="Szafranski K."/>
            <person name="Feuermann M."/>
            <person name="Pedruzzi I."/>
            <person name="Priebe S."/>
            <person name="Groth M."/>
            <person name="Winkler R."/>
            <person name="Li W."/>
            <person name="Kniemeyer O."/>
            <person name="Schroeckh V."/>
            <person name="Hertweck C."/>
            <person name="Hube B."/>
            <person name="White T.C."/>
            <person name="Platzer M."/>
            <person name="Guthke R."/>
            <person name="Heitman J."/>
            <person name="Woestemeyer J."/>
            <person name="Zipfel P.F."/>
            <person name="Monod M."/>
            <person name="Brakhage A.A."/>
        </authorList>
    </citation>
    <scope>NUCLEOTIDE SEQUENCE [LARGE SCALE GENOMIC DNA]</scope>
    <source>
        <strain evidence="3">HKI 0517</strain>
    </source>
</reference>
<dbReference type="KEGG" id="tve:TRV_04717"/>
<feature type="compositionally biased region" description="Basic and acidic residues" evidence="1">
    <location>
        <begin position="21"/>
        <end position="30"/>
    </location>
</feature>
<organism evidence="2 3">
    <name type="scientific">Trichophyton verrucosum (strain HKI 0517)</name>
    <dbReference type="NCBI Taxonomy" id="663202"/>
    <lineage>
        <taxon>Eukaryota</taxon>
        <taxon>Fungi</taxon>
        <taxon>Dikarya</taxon>
        <taxon>Ascomycota</taxon>
        <taxon>Pezizomycotina</taxon>
        <taxon>Eurotiomycetes</taxon>
        <taxon>Eurotiomycetidae</taxon>
        <taxon>Onygenales</taxon>
        <taxon>Arthrodermataceae</taxon>
        <taxon>Trichophyton</taxon>
    </lineage>
</organism>
<protein>
    <submittedName>
        <fullName evidence="2">C6 transcription factor GliZ-like, putative</fullName>
    </submittedName>
</protein>
<dbReference type="HOGENOM" id="CLU_052542_1_0_1"/>
<dbReference type="GeneID" id="9578012"/>
<evidence type="ECO:0000313" key="2">
    <source>
        <dbReference type="EMBL" id="EFE40551.1"/>
    </source>
</evidence>
<feature type="compositionally biased region" description="Polar residues" evidence="1">
    <location>
        <begin position="70"/>
        <end position="89"/>
    </location>
</feature>
<feature type="region of interest" description="Disordered" evidence="1">
    <location>
        <begin position="47"/>
        <end position="97"/>
    </location>
</feature>
<dbReference type="AlphaFoldDB" id="D4DC65"/>
<evidence type="ECO:0000256" key="1">
    <source>
        <dbReference type="SAM" id="MobiDB-lite"/>
    </source>
</evidence>
<proteinExistence type="predicted"/>
<gene>
    <name evidence="2" type="ORF">TRV_04717</name>
</gene>
<dbReference type="Proteomes" id="UP000008383">
    <property type="component" value="Unassembled WGS sequence"/>
</dbReference>
<keyword evidence="3" id="KW-1185">Reference proteome</keyword>
<name>D4DC65_TRIVH</name>
<evidence type="ECO:0000313" key="3">
    <source>
        <dbReference type="Proteomes" id="UP000008383"/>
    </source>
</evidence>
<dbReference type="RefSeq" id="XP_003021169.1">
    <property type="nucleotide sequence ID" value="XM_003021123.1"/>
</dbReference>
<feature type="region of interest" description="Disordered" evidence="1">
    <location>
        <begin position="1"/>
        <end position="30"/>
    </location>
</feature>
<accession>D4DC65</accession>
<dbReference type="EMBL" id="ACYE01000237">
    <property type="protein sequence ID" value="EFE40551.1"/>
    <property type="molecule type" value="Genomic_DNA"/>
</dbReference>
<dbReference type="OrthoDB" id="4330117at2759"/>
<sequence>MSKGPLSPLVTNTNPELKSTGMHDEGLSSLHDLDGWTVDLRSIIDTSGGRRSEGLEGLATPISSGKAESFTDNGTEPNSPTTPEIQSHHPSAYRPPRDTCTCVQAQATNIAVLHKLANRDISDRFDLAMKSVTSTLDTCERFIACGTCDKSFPLILLTFSAIELIFKLFELLAINNSSMLPPGESHILACCLGDYKVSKEEGKAIQNVLLKMILSKGKQTLDALHNLVNDSSEPSEPNHASFVQRDGSKLEIPDTITRNTQRKLSIVDQDYMNQCIKRKKEEVEALMITVAV</sequence>